<reference evidence="3 4" key="1">
    <citation type="journal article" date="2017" name="Antonie Van Leeuwenhoek">
        <title>Phylogenomic resolution of the bacterial genus Pantoea and its relationship with Erwinia and Tatumella.</title>
        <authorList>
            <person name="Palmer M."/>
            <person name="Steenkamp E.T."/>
            <person name="Coetzee M.P."/>
            <person name="Chan W.Y."/>
            <person name="van Zyl E."/>
            <person name="De Maayer P."/>
            <person name="Coutinho T.A."/>
            <person name="Blom J."/>
            <person name="Smits T.H."/>
            <person name="Duffy B."/>
            <person name="Venter S.N."/>
        </authorList>
    </citation>
    <scope>NUCLEOTIDE SEQUENCE [LARGE SCALE GENOMIC DNA]</scope>
    <source>
        <strain evidence="3 4">LMG 26277</strain>
    </source>
</reference>
<dbReference type="AlphaFoldDB" id="A0A1X1DA57"/>
<dbReference type="SUPFAM" id="SSF53681">
    <property type="entry name" value="Aspartate/glutamate racemase"/>
    <property type="match status" value="2"/>
</dbReference>
<keyword evidence="4" id="KW-1185">Reference proteome</keyword>
<evidence type="ECO:0000313" key="4">
    <source>
        <dbReference type="Proteomes" id="UP000193104"/>
    </source>
</evidence>
<sequence>MVNISPVYDDVSWPEDEGVLGVVGVAPWATLDFCQQLYGLVQADKEWQYPRLIIDNNSKIPSRGRHLQLGERDPSPWIHATIAELAAAGATVAVVPCNTAHLLWSRWSKDAAIPVINIIDATLEHIAPQGKRVVVLGSQMLYQSRLYQDALTQQHAGIVNVAASTQQLLTHCINEIKATKSVSALSLRQLADAVSSWKQQGATHIILACTELSLLKHSAIWQEMTLIDSSEALARAALRAISFRRLRG</sequence>
<evidence type="ECO:0000256" key="2">
    <source>
        <dbReference type="ARBA" id="ARBA00023235"/>
    </source>
</evidence>
<gene>
    <name evidence="3" type="ORF">HA48_08440</name>
</gene>
<dbReference type="RefSeq" id="WP_128600641.1">
    <property type="nucleotide sequence ID" value="NZ_MLFS01000018.1"/>
</dbReference>
<dbReference type="STRING" id="1076551.HA48_08440"/>
<dbReference type="Pfam" id="PF01177">
    <property type="entry name" value="Asp_Glu_race"/>
    <property type="match status" value="1"/>
</dbReference>
<evidence type="ECO:0000256" key="1">
    <source>
        <dbReference type="ARBA" id="ARBA00007847"/>
    </source>
</evidence>
<dbReference type="NCBIfam" id="TIGR00035">
    <property type="entry name" value="asp_race"/>
    <property type="match status" value="1"/>
</dbReference>
<proteinExistence type="inferred from homology"/>
<protein>
    <recommendedName>
        <fullName evidence="5">Aspartate racemase</fullName>
    </recommendedName>
</protein>
<dbReference type="InterPro" id="IPR004380">
    <property type="entry name" value="Asp_race"/>
</dbReference>
<evidence type="ECO:0000313" key="3">
    <source>
        <dbReference type="EMBL" id="ORM73589.1"/>
    </source>
</evidence>
<dbReference type="EMBL" id="MLFS01000018">
    <property type="protein sequence ID" value="ORM73589.1"/>
    <property type="molecule type" value="Genomic_DNA"/>
</dbReference>
<dbReference type="OrthoDB" id="9803739at2"/>
<dbReference type="PANTHER" id="PTHR21198:SF7">
    <property type="entry name" value="ASPARTATE-GLUTAMATE RACEMASE FAMILY"/>
    <property type="match status" value="1"/>
</dbReference>
<dbReference type="Proteomes" id="UP000193104">
    <property type="component" value="Unassembled WGS sequence"/>
</dbReference>
<dbReference type="GO" id="GO:0047661">
    <property type="term" value="F:amino-acid racemase activity"/>
    <property type="evidence" value="ECO:0007669"/>
    <property type="project" value="InterPro"/>
</dbReference>
<dbReference type="Gene3D" id="3.40.50.1860">
    <property type="match status" value="2"/>
</dbReference>
<dbReference type="PANTHER" id="PTHR21198">
    <property type="entry name" value="GLUTAMATE RACEMASE"/>
    <property type="match status" value="1"/>
</dbReference>
<organism evidence="3 4">
    <name type="scientific">Pantoea wallisii</name>
    <dbReference type="NCBI Taxonomy" id="1076551"/>
    <lineage>
        <taxon>Bacteria</taxon>
        <taxon>Pseudomonadati</taxon>
        <taxon>Pseudomonadota</taxon>
        <taxon>Gammaproteobacteria</taxon>
        <taxon>Enterobacterales</taxon>
        <taxon>Erwiniaceae</taxon>
        <taxon>Pantoea</taxon>
    </lineage>
</organism>
<comment type="caution">
    <text evidence="3">The sequence shown here is derived from an EMBL/GenBank/DDBJ whole genome shotgun (WGS) entry which is preliminary data.</text>
</comment>
<accession>A0A1X1DA57</accession>
<evidence type="ECO:0008006" key="5">
    <source>
        <dbReference type="Google" id="ProtNLM"/>
    </source>
</evidence>
<comment type="similarity">
    <text evidence="1">Belongs to the aspartate/glutamate racemases family.</text>
</comment>
<keyword evidence="2" id="KW-0413">Isomerase</keyword>
<name>A0A1X1DA57_9GAMM</name>
<dbReference type="InterPro" id="IPR015942">
    <property type="entry name" value="Asp/Glu/hydantoin_racemase"/>
</dbReference>
<dbReference type="InterPro" id="IPR001920">
    <property type="entry name" value="Asp/Glu_race"/>
</dbReference>